<dbReference type="RefSeq" id="WP_342698135.1">
    <property type="nucleotide sequence ID" value="NZ_JBCGUG010000013.1"/>
</dbReference>
<dbReference type="InterPro" id="IPR051043">
    <property type="entry name" value="Sulfatase_Mod_Factor_Kinase"/>
</dbReference>
<gene>
    <name evidence="2" type="ORF">AAGT82_16735</name>
</gene>
<dbReference type="InterPro" id="IPR005532">
    <property type="entry name" value="SUMF_dom"/>
</dbReference>
<dbReference type="EMBL" id="JBCGUG010000013">
    <property type="protein sequence ID" value="MEM0706050.1"/>
    <property type="molecule type" value="Genomic_DNA"/>
</dbReference>
<sequence>MPELDTKAQKERGMRILYRTGVILITVMPLISCDQQPQLVTPTHKSSTELSKFVAEIKAQLIFVEGGEFMMGDYGEQYGPERLPYDANQHSKPLHKVELSSYSISKFKTSNKEYQFYLSYNNLAGRNVDLKTRNGQRWREKNMTPDTPAHVDWYEAEKYCRWLSIISALPFSLPTEAQWEYAARSRGKFFIAPTDDGTININDHKGINITTSDDREKFAVEQGTSLGISSPMPRDARPPNPLGIYDMAGNGWEWMKDWYDPDYYKHSPVKDPQGPENPVFKDSDGNYTKVIRSQDFSGPRRGATIFRFDADPANEGYLPGDKTVRCVVNSPKPIR</sequence>
<feature type="domain" description="Sulfatase-modifying factor enzyme-like" evidence="1">
    <location>
        <begin position="60"/>
        <end position="276"/>
    </location>
</feature>
<dbReference type="Proteomes" id="UP001490940">
    <property type="component" value="Unassembled WGS sequence"/>
</dbReference>
<dbReference type="SUPFAM" id="SSF56436">
    <property type="entry name" value="C-type lectin-like"/>
    <property type="match status" value="1"/>
</dbReference>
<dbReference type="InterPro" id="IPR016187">
    <property type="entry name" value="CTDL_fold"/>
</dbReference>
<evidence type="ECO:0000313" key="2">
    <source>
        <dbReference type="EMBL" id="MEM0706050.1"/>
    </source>
</evidence>
<name>A0ABU9PMM2_9ENTR</name>
<proteinExistence type="predicted"/>
<dbReference type="Pfam" id="PF03781">
    <property type="entry name" value="FGE-sulfatase"/>
    <property type="match status" value="1"/>
</dbReference>
<reference evidence="2 3" key="1">
    <citation type="submission" date="2024-04" db="EMBL/GenBank/DDBJ databases">
        <title>Draft genome sequence of a multidrug-resistant Enterobacter quasihormaechei Hakim RU_CBWE strain isolated from pond surface water at the University of Rajshahi in Bangladesh.</title>
        <authorList>
            <person name="Raihan J."/>
            <person name="Islam M.S."/>
            <person name="Khan M.U."/>
            <person name="Romance M."/>
            <person name="Haque M.H."/>
        </authorList>
    </citation>
    <scope>NUCLEOTIDE SEQUENCE [LARGE SCALE GENOMIC DNA]</scope>
    <source>
        <strain evidence="2 3">Hakim RU_CBWE</strain>
    </source>
</reference>
<keyword evidence="3" id="KW-1185">Reference proteome</keyword>
<organism evidence="2 3">
    <name type="scientific">Enterobacter quasihormaechei</name>
    <dbReference type="NCBI Taxonomy" id="2529382"/>
    <lineage>
        <taxon>Bacteria</taxon>
        <taxon>Pseudomonadati</taxon>
        <taxon>Pseudomonadota</taxon>
        <taxon>Gammaproteobacteria</taxon>
        <taxon>Enterobacterales</taxon>
        <taxon>Enterobacteriaceae</taxon>
        <taxon>Enterobacter</taxon>
    </lineage>
</organism>
<dbReference type="Gene3D" id="3.90.1580.10">
    <property type="entry name" value="paralog of FGE (formylglycine-generating enzyme)"/>
    <property type="match status" value="1"/>
</dbReference>
<evidence type="ECO:0000313" key="3">
    <source>
        <dbReference type="Proteomes" id="UP001490940"/>
    </source>
</evidence>
<dbReference type="PANTHER" id="PTHR23150">
    <property type="entry name" value="SULFATASE MODIFYING FACTOR 1, 2"/>
    <property type="match status" value="1"/>
</dbReference>
<accession>A0ABU9PMM2</accession>
<dbReference type="PANTHER" id="PTHR23150:SF19">
    <property type="entry name" value="FORMYLGLYCINE-GENERATING ENZYME"/>
    <property type="match status" value="1"/>
</dbReference>
<comment type="caution">
    <text evidence="2">The sequence shown here is derived from an EMBL/GenBank/DDBJ whole genome shotgun (WGS) entry which is preliminary data.</text>
</comment>
<evidence type="ECO:0000259" key="1">
    <source>
        <dbReference type="Pfam" id="PF03781"/>
    </source>
</evidence>
<dbReference type="InterPro" id="IPR042095">
    <property type="entry name" value="SUMF_sf"/>
</dbReference>
<protein>
    <submittedName>
        <fullName evidence="2">SUMF1/EgtB/PvdO family nonheme iron enzyme</fullName>
    </submittedName>
</protein>